<evidence type="ECO:0000313" key="9">
    <source>
        <dbReference type="EMBL" id="GAA0465773.1"/>
    </source>
</evidence>
<keyword evidence="10" id="KW-1185">Reference proteome</keyword>
<keyword evidence="6 7" id="KW-0472">Membrane</keyword>
<keyword evidence="2 7" id="KW-0812">Transmembrane</keyword>
<sequence length="315" mass="36092">MMTNDSNTGSQPPEQLGFGRFVLIFAILLIAAELLLHAVGWLQQQLGYFLQDIETAPVATDIFVALSNGIFTFLTVAALFVFIEWRQLRFSDFRIRYRDGLIYSVVALAISILVQAAEFSLLRSWGVEPIFAADDLGPVLVAFPLIYLLLLGLMEYWLHRALHHFDFLWRFHAIHHQIEDLNAARSYSHFGQDVIYILLITTPLVLLIDAPQQHIMLVTTFFLISNYYMHSDAPALSFPAPLRHIFADNVYHHHHHTRDVRHIGKNYASFFSFFDRIFGSQYMPKDGEFPETGIDGYLPIASLSDYVLRPFGPKT</sequence>
<comment type="caution">
    <text evidence="9">The sequence shown here is derived from an EMBL/GenBank/DDBJ whole genome shotgun (WGS) entry which is preliminary data.</text>
</comment>
<evidence type="ECO:0000259" key="8">
    <source>
        <dbReference type="Pfam" id="PF04116"/>
    </source>
</evidence>
<feature type="transmembrane region" description="Helical" evidence="7">
    <location>
        <begin position="62"/>
        <end position="85"/>
    </location>
</feature>
<evidence type="ECO:0000256" key="2">
    <source>
        <dbReference type="ARBA" id="ARBA00022692"/>
    </source>
</evidence>
<dbReference type="PANTHER" id="PTHR21624">
    <property type="entry name" value="STEROL DESATURASE-RELATED PROTEIN"/>
    <property type="match status" value="1"/>
</dbReference>
<dbReference type="InterPro" id="IPR006694">
    <property type="entry name" value="Fatty_acid_hydroxylase"/>
</dbReference>
<keyword evidence="4" id="KW-0560">Oxidoreductase</keyword>
<evidence type="ECO:0000256" key="4">
    <source>
        <dbReference type="ARBA" id="ARBA00023002"/>
    </source>
</evidence>
<dbReference type="Pfam" id="PF04116">
    <property type="entry name" value="FA_hydroxylase"/>
    <property type="match status" value="1"/>
</dbReference>
<proteinExistence type="predicted"/>
<feature type="transmembrane region" description="Helical" evidence="7">
    <location>
        <begin position="21"/>
        <end position="42"/>
    </location>
</feature>
<gene>
    <name evidence="9" type="ORF">GCM10009096_03020</name>
</gene>
<evidence type="ECO:0000256" key="3">
    <source>
        <dbReference type="ARBA" id="ARBA00022989"/>
    </source>
</evidence>
<evidence type="ECO:0000256" key="1">
    <source>
        <dbReference type="ARBA" id="ARBA00004127"/>
    </source>
</evidence>
<organism evidence="9 10">
    <name type="scientific">Parasphingorhabdus litoris</name>
    <dbReference type="NCBI Taxonomy" id="394733"/>
    <lineage>
        <taxon>Bacteria</taxon>
        <taxon>Pseudomonadati</taxon>
        <taxon>Pseudomonadota</taxon>
        <taxon>Alphaproteobacteria</taxon>
        <taxon>Sphingomonadales</taxon>
        <taxon>Sphingomonadaceae</taxon>
        <taxon>Parasphingorhabdus</taxon>
    </lineage>
</organism>
<keyword evidence="3 7" id="KW-1133">Transmembrane helix</keyword>
<protein>
    <recommendedName>
        <fullName evidence="8">Fatty acid hydroxylase domain-containing protein</fullName>
    </recommendedName>
</protein>
<feature type="domain" description="Fatty acid hydroxylase" evidence="8">
    <location>
        <begin position="145"/>
        <end position="280"/>
    </location>
</feature>
<feature type="transmembrane region" description="Helical" evidence="7">
    <location>
        <begin position="136"/>
        <end position="158"/>
    </location>
</feature>
<dbReference type="PANTHER" id="PTHR21624:SF1">
    <property type="entry name" value="ALKYLGLYCEROL MONOOXYGENASE"/>
    <property type="match status" value="1"/>
</dbReference>
<evidence type="ECO:0000256" key="7">
    <source>
        <dbReference type="SAM" id="Phobius"/>
    </source>
</evidence>
<name>A0ABP3JWU9_9SPHN</name>
<comment type="subcellular location">
    <subcellularLocation>
        <location evidence="1">Endomembrane system</location>
        <topology evidence="1">Multi-pass membrane protein</topology>
    </subcellularLocation>
</comment>
<evidence type="ECO:0000313" key="10">
    <source>
        <dbReference type="Proteomes" id="UP001500713"/>
    </source>
</evidence>
<dbReference type="EMBL" id="BAAAEM010000002">
    <property type="protein sequence ID" value="GAA0465773.1"/>
    <property type="molecule type" value="Genomic_DNA"/>
</dbReference>
<accession>A0ABP3JWU9</accession>
<dbReference type="Proteomes" id="UP001500713">
    <property type="component" value="Unassembled WGS sequence"/>
</dbReference>
<evidence type="ECO:0000256" key="6">
    <source>
        <dbReference type="ARBA" id="ARBA00023136"/>
    </source>
</evidence>
<evidence type="ECO:0000256" key="5">
    <source>
        <dbReference type="ARBA" id="ARBA00023098"/>
    </source>
</evidence>
<dbReference type="InterPro" id="IPR051689">
    <property type="entry name" value="Sterol_desaturase/TMEM195"/>
</dbReference>
<keyword evidence="5" id="KW-0443">Lipid metabolism</keyword>
<dbReference type="RefSeq" id="WP_229954147.1">
    <property type="nucleotide sequence ID" value="NZ_BAAAEM010000002.1"/>
</dbReference>
<feature type="transmembrane region" description="Helical" evidence="7">
    <location>
        <begin position="97"/>
        <end position="116"/>
    </location>
</feature>
<reference evidence="10" key="1">
    <citation type="journal article" date="2019" name="Int. J. Syst. Evol. Microbiol.">
        <title>The Global Catalogue of Microorganisms (GCM) 10K type strain sequencing project: providing services to taxonomists for standard genome sequencing and annotation.</title>
        <authorList>
            <consortium name="The Broad Institute Genomics Platform"/>
            <consortium name="The Broad Institute Genome Sequencing Center for Infectious Disease"/>
            <person name="Wu L."/>
            <person name="Ma J."/>
        </authorList>
    </citation>
    <scope>NUCLEOTIDE SEQUENCE [LARGE SCALE GENOMIC DNA]</scope>
    <source>
        <strain evidence="10">JCM 14162</strain>
    </source>
</reference>